<accession>A0A542XA70</accession>
<dbReference type="GO" id="GO:0016491">
    <property type="term" value="F:oxidoreductase activity"/>
    <property type="evidence" value="ECO:0007669"/>
    <property type="project" value="InterPro"/>
</dbReference>
<evidence type="ECO:0000313" key="2">
    <source>
        <dbReference type="EMBL" id="TQL32646.1"/>
    </source>
</evidence>
<dbReference type="Gene3D" id="3.40.109.10">
    <property type="entry name" value="NADH Oxidase"/>
    <property type="match status" value="1"/>
</dbReference>
<evidence type="ECO:0000313" key="3">
    <source>
        <dbReference type="Proteomes" id="UP000318336"/>
    </source>
</evidence>
<dbReference type="AlphaFoldDB" id="A0A542XA70"/>
<name>A0A542XA70_9MICO</name>
<keyword evidence="3" id="KW-1185">Reference proteome</keyword>
<feature type="domain" description="Nitroreductase" evidence="1">
    <location>
        <begin position="62"/>
        <end position="223"/>
    </location>
</feature>
<reference evidence="2 3" key="1">
    <citation type="submission" date="2019-06" db="EMBL/GenBank/DDBJ databases">
        <title>Sequencing the genomes of 1000 actinobacteria strains.</title>
        <authorList>
            <person name="Klenk H.-P."/>
        </authorList>
    </citation>
    <scope>NUCLEOTIDE SEQUENCE [LARGE SCALE GENOMIC DNA]</scope>
    <source>
        <strain evidence="2 3">DSM 24617</strain>
    </source>
</reference>
<dbReference type="RefSeq" id="WP_142004711.1">
    <property type="nucleotide sequence ID" value="NZ_CAJTBP010000001.1"/>
</dbReference>
<dbReference type="InterPro" id="IPR029479">
    <property type="entry name" value="Nitroreductase"/>
</dbReference>
<sequence>MSDPAEHFDDFWRASELGPLTVGRFAERLGRFDPAPPAVHPWQRTGPAHPLGHPRGRLTSLLRRRRSDRDLGARPLRRGDLSALLGTLARTDSGWGHPSAGDLRAVRGSVILWRTDHPLAGRVAQHDPERHTLTDVGPAPDWQAEQQALGGLDTTTPPAAAVVLLGDPAAVVEKYGERGGRFLLLEAGAALQSLSLAAAERRLPAYATGGAFDSRLRAVCGHARTGALPLAVLLLGGR</sequence>
<comment type="caution">
    <text evidence="2">The sequence shown here is derived from an EMBL/GenBank/DDBJ whole genome shotgun (WGS) entry which is preliminary data.</text>
</comment>
<dbReference type="OrthoDB" id="3723182at2"/>
<gene>
    <name evidence="2" type="ORF">FB554_0778</name>
</gene>
<dbReference type="SUPFAM" id="SSF55469">
    <property type="entry name" value="FMN-dependent nitroreductase-like"/>
    <property type="match status" value="1"/>
</dbReference>
<dbReference type="InterPro" id="IPR000415">
    <property type="entry name" value="Nitroreductase-like"/>
</dbReference>
<organism evidence="2 3">
    <name type="scientific">Barrientosiimonas humi</name>
    <dbReference type="NCBI Taxonomy" id="999931"/>
    <lineage>
        <taxon>Bacteria</taxon>
        <taxon>Bacillati</taxon>
        <taxon>Actinomycetota</taxon>
        <taxon>Actinomycetes</taxon>
        <taxon>Micrococcales</taxon>
        <taxon>Dermacoccaceae</taxon>
        <taxon>Barrientosiimonas</taxon>
    </lineage>
</organism>
<dbReference type="Proteomes" id="UP000318336">
    <property type="component" value="Unassembled WGS sequence"/>
</dbReference>
<evidence type="ECO:0000259" key="1">
    <source>
        <dbReference type="Pfam" id="PF00881"/>
    </source>
</evidence>
<proteinExistence type="predicted"/>
<dbReference type="Pfam" id="PF00881">
    <property type="entry name" value="Nitroreductase"/>
    <property type="match status" value="1"/>
</dbReference>
<protein>
    <submittedName>
        <fullName evidence="2">Nitroreductase family protein</fullName>
    </submittedName>
</protein>
<dbReference type="EMBL" id="VFOK01000001">
    <property type="protein sequence ID" value="TQL32646.1"/>
    <property type="molecule type" value="Genomic_DNA"/>
</dbReference>